<organism evidence="1 2">
    <name type="scientific">Vreelandella alkaliphila</name>
    <dbReference type="NCBI Taxonomy" id="272774"/>
    <lineage>
        <taxon>Bacteria</taxon>
        <taxon>Pseudomonadati</taxon>
        <taxon>Pseudomonadota</taxon>
        <taxon>Gammaproteobacteria</taxon>
        <taxon>Oceanospirillales</taxon>
        <taxon>Halomonadaceae</taxon>
        <taxon>Vreelandella</taxon>
    </lineage>
</organism>
<reference evidence="1 2" key="1">
    <citation type="submission" date="2020-01" db="EMBL/GenBank/DDBJ databases">
        <title>Whole genome sequencing of Halomonas alkaliphila strain LS44.</title>
        <authorList>
            <person name="Kumar S."/>
            <person name="Paul D."/>
            <person name="Shouche Y."/>
            <person name="Suryavanshi M.V."/>
        </authorList>
    </citation>
    <scope>NUCLEOTIDE SEQUENCE [LARGE SCALE GENOMIC DNA]</scope>
    <source>
        <strain evidence="1 2">LS44</strain>
    </source>
</reference>
<evidence type="ECO:0000313" key="2">
    <source>
        <dbReference type="Proteomes" id="UP000480312"/>
    </source>
</evidence>
<dbReference type="RefSeq" id="WP_162218420.1">
    <property type="nucleotide sequence ID" value="NZ_JAAEHK010000009.1"/>
</dbReference>
<protein>
    <submittedName>
        <fullName evidence="1">Uncharacterized protein</fullName>
    </submittedName>
</protein>
<dbReference type="EMBL" id="JAAEHK010000009">
    <property type="protein sequence ID" value="NDL70530.1"/>
    <property type="molecule type" value="Genomic_DNA"/>
</dbReference>
<comment type="caution">
    <text evidence="1">The sequence shown here is derived from an EMBL/GenBank/DDBJ whole genome shotgun (WGS) entry which is preliminary data.</text>
</comment>
<evidence type="ECO:0000313" key="1">
    <source>
        <dbReference type="EMBL" id="NDL70530.1"/>
    </source>
</evidence>
<proteinExistence type="predicted"/>
<dbReference type="AlphaFoldDB" id="A0A7C9P3B8"/>
<accession>A0A7C9P3B8</accession>
<gene>
    <name evidence="1" type="ORF">GPL32_08400</name>
</gene>
<sequence>MTAVTPIHNTPVMTQAHRDAIAHVQDLAISISQQGTYAVFIDYDGNVQWLDARWVHHAKINNGNYQSDASHRIKLPARLPDQGHRALAELQALARELEALLIPPTGDDAA</sequence>
<dbReference type="OrthoDB" id="6173663at2"/>
<name>A0A7C9P3B8_9GAMM</name>
<dbReference type="Proteomes" id="UP000480312">
    <property type="component" value="Unassembled WGS sequence"/>
</dbReference>